<dbReference type="InterPro" id="IPR012338">
    <property type="entry name" value="Beta-lactam/transpept-like"/>
</dbReference>
<protein>
    <recommendedName>
        <fullName evidence="3">glutaminase</fullName>
        <ecNumber evidence="3">3.5.1.2</ecNumber>
    </recommendedName>
</protein>
<dbReference type="PANTHER" id="PTHR12544">
    <property type="entry name" value="GLUTAMINASE"/>
    <property type="match status" value="1"/>
</dbReference>
<name>A0A5S9M8V5_BACIA</name>
<comment type="similarity">
    <text evidence="1">Belongs to the glutaminase family.</text>
</comment>
<dbReference type="InterPro" id="IPR015868">
    <property type="entry name" value="Glutaminase"/>
</dbReference>
<comment type="catalytic activity">
    <reaction evidence="5">
        <text>L-glutamine + H2O = L-glutamate + NH4(+)</text>
        <dbReference type="Rhea" id="RHEA:15889"/>
        <dbReference type="ChEBI" id="CHEBI:15377"/>
        <dbReference type="ChEBI" id="CHEBI:28938"/>
        <dbReference type="ChEBI" id="CHEBI:29985"/>
        <dbReference type="ChEBI" id="CHEBI:58359"/>
        <dbReference type="EC" id="3.5.1.2"/>
    </reaction>
</comment>
<evidence type="ECO:0000256" key="5">
    <source>
        <dbReference type="ARBA" id="ARBA00049534"/>
    </source>
</evidence>
<evidence type="ECO:0000256" key="1">
    <source>
        <dbReference type="ARBA" id="ARBA00011076"/>
    </source>
</evidence>
<evidence type="ECO:0000313" key="6">
    <source>
        <dbReference type="EMBL" id="BBP89032.1"/>
    </source>
</evidence>
<dbReference type="AlphaFoldDB" id="A0A5S9M8V5"/>
<dbReference type="SUPFAM" id="SSF56601">
    <property type="entry name" value="beta-lactamase/transpeptidase-like"/>
    <property type="match status" value="1"/>
</dbReference>
<dbReference type="PANTHER" id="PTHR12544:SF29">
    <property type="entry name" value="GLUTAMINASE"/>
    <property type="match status" value="1"/>
</dbReference>
<evidence type="ECO:0000313" key="7">
    <source>
        <dbReference type="Proteomes" id="UP000464658"/>
    </source>
</evidence>
<evidence type="ECO:0000256" key="4">
    <source>
        <dbReference type="ARBA" id="ARBA00022801"/>
    </source>
</evidence>
<evidence type="ECO:0000256" key="2">
    <source>
        <dbReference type="ARBA" id="ARBA00011881"/>
    </source>
</evidence>
<accession>A0A5S9M8V5</accession>
<organism evidence="6 7">
    <name type="scientific">Bacillus safensis</name>
    <dbReference type="NCBI Taxonomy" id="561879"/>
    <lineage>
        <taxon>Bacteria</taxon>
        <taxon>Bacillati</taxon>
        <taxon>Bacillota</taxon>
        <taxon>Bacilli</taxon>
        <taxon>Bacillales</taxon>
        <taxon>Bacillaceae</taxon>
        <taxon>Bacillus</taxon>
    </lineage>
</organism>
<dbReference type="Gene3D" id="3.40.710.10">
    <property type="entry name" value="DD-peptidase/beta-lactamase superfamily"/>
    <property type="match status" value="1"/>
</dbReference>
<dbReference type="Pfam" id="PF04960">
    <property type="entry name" value="Glutaminase"/>
    <property type="match status" value="1"/>
</dbReference>
<dbReference type="EC" id="3.5.1.2" evidence="3"/>
<dbReference type="Proteomes" id="UP000464658">
    <property type="component" value="Chromosome"/>
</dbReference>
<proteinExistence type="inferred from homology"/>
<keyword evidence="4" id="KW-0378">Hydrolase</keyword>
<reference evidence="6 7" key="1">
    <citation type="submission" date="2019-12" db="EMBL/GenBank/DDBJ databases">
        <title>Full genome sequence of a Bacillus safensis strain isolated from commercially available natto in Indonesia.</title>
        <authorList>
            <person name="Yoshida M."/>
            <person name="Uomi M."/>
            <person name="Waturangi D."/>
            <person name="Ekaputri J.J."/>
            <person name="Setiamarga D.H.E."/>
        </authorList>
    </citation>
    <scope>NUCLEOTIDE SEQUENCE [LARGE SCALE GENOMIC DNA]</scope>
    <source>
        <strain evidence="6 7">IDN1</strain>
    </source>
</reference>
<sequence length="82" mass="8856">MAKDGKVASYIPALAKADQTDLSVAVYHVSNTCHSAGDVDKRFTLQSISKVLALALVLSEEGQKKKSSNLLDKSLQVIRLIQ</sequence>
<gene>
    <name evidence="6" type="ORF">BsIDN1_26500</name>
</gene>
<dbReference type="GO" id="GO:0006537">
    <property type="term" value="P:glutamate biosynthetic process"/>
    <property type="evidence" value="ECO:0007669"/>
    <property type="project" value="TreeGrafter"/>
</dbReference>
<dbReference type="EMBL" id="AP021906">
    <property type="protein sequence ID" value="BBP89032.1"/>
    <property type="molecule type" value="Genomic_DNA"/>
</dbReference>
<dbReference type="GO" id="GO:0004359">
    <property type="term" value="F:glutaminase activity"/>
    <property type="evidence" value="ECO:0007669"/>
    <property type="project" value="UniProtKB-EC"/>
</dbReference>
<dbReference type="GO" id="GO:0006543">
    <property type="term" value="P:L-glutamine catabolic process"/>
    <property type="evidence" value="ECO:0007669"/>
    <property type="project" value="TreeGrafter"/>
</dbReference>
<evidence type="ECO:0000256" key="3">
    <source>
        <dbReference type="ARBA" id="ARBA00012918"/>
    </source>
</evidence>
<comment type="subunit">
    <text evidence="2">Homotetramer.</text>
</comment>